<reference evidence="2 3" key="1">
    <citation type="submission" date="2022-10" db="EMBL/GenBank/DDBJ databases">
        <title>The complete genomes of actinobacterial strains from the NBC collection.</title>
        <authorList>
            <person name="Joergensen T.S."/>
            <person name="Alvarez Arevalo M."/>
            <person name="Sterndorff E.B."/>
            <person name="Faurdal D."/>
            <person name="Vuksanovic O."/>
            <person name="Mourched A.-S."/>
            <person name="Charusanti P."/>
            <person name="Shaw S."/>
            <person name="Blin K."/>
            <person name="Weber T."/>
        </authorList>
    </citation>
    <scope>NUCLEOTIDE SEQUENCE [LARGE SCALE GENOMIC DNA]</scope>
    <source>
        <strain evidence="2 3">NBC 01809</strain>
    </source>
</reference>
<evidence type="ECO:0000313" key="2">
    <source>
        <dbReference type="EMBL" id="WSA34289.1"/>
    </source>
</evidence>
<organism evidence="2 3">
    <name type="scientific">Micromonospora peucetia</name>
    <dbReference type="NCBI Taxonomy" id="47871"/>
    <lineage>
        <taxon>Bacteria</taxon>
        <taxon>Bacillati</taxon>
        <taxon>Actinomycetota</taxon>
        <taxon>Actinomycetes</taxon>
        <taxon>Micromonosporales</taxon>
        <taxon>Micromonosporaceae</taxon>
        <taxon>Micromonospora</taxon>
    </lineage>
</organism>
<accession>A0ABZ1EJ59</accession>
<dbReference type="EMBL" id="CP109071">
    <property type="protein sequence ID" value="WSA34289.1"/>
    <property type="molecule type" value="Genomic_DNA"/>
</dbReference>
<evidence type="ECO:0000313" key="3">
    <source>
        <dbReference type="Proteomes" id="UP001334804"/>
    </source>
</evidence>
<sequence>MRRKSSVTSERRGVRFVDEIVTDELSWLFREQPILDFGVDAHLEVVDDDDLVTGRNIGLQIKSGQSYFRRARRDGWTFPGNNDHLAYWLGHTLPIVVVLVAPNKKAYWQVVNTDTVTENPNGFTLFIPKSQPFDASTKDRLLQIAGRDSSVLGALPRRYEQLPPDAVRVLRRAADLDRLAAARLADRLAGGNATSKMTVASLLAAEPTWLARSPAAEDLWMTIGAYAAAHDHQRESADAFQRAAEVGGPRSAAACAFAGLMLLYDGDRDQSPALLRQARDGGAILLADIGLTALSLPANDARAFEIPPSIRDATAAEIDAEPTVLNFLSEGAIRRGDLNKGVEYQERALARNDAGMSGTGLALAQAIFRRESASTHPSAREHRRAIAHAQAAVEERRRWHGPSPEALAWLLRFYITTGEVKEALTAALPASLGGTAREYEAADPEVARLGALAAHLACDATALTFFLDALPEDAQTRLVRAQISDTDSMSRQELVAIWTRLVEEATDDEMAAKCVSRLAFLGAWPPQADDLNRRSIMQPADIAVLKAVYLARSGNRESGLAELRYLARQNPSAAHALVLILEEDVSPSAAIDESERQVAVSQDPRLRLQLVGLLRNHGHAVRAAQVAERTIRDTSLAAFLRLELCRWYIAEKQRVNDIAAAVKLAREGLEIADDPQFAWVVVSGLLELGQPAEAREALARYRPQPVSDQEVHLWVHLHLGQPLTEDDAQTVLELVDRQPGGQVRQGLIWLLVRYVQLAAQQGIAVFSRPLVERVEALSLELQAGDEHAIWRVRLDDDEAIRKFLTRRQPDPAVLNRLAEGVSDGTAGLWELAQETNQPYGAVLLQRPVGVLFASDLTQGLRRAGESAARSALDIGRAVIDMSSLHLLNLIDHEDRLALRSAIRDLFIPATMANDAIRTRDAIHNTAVASQHLSLGADGQIERTSMSAVQRGWLREQAGLLEDAIRGLHPQAVSQPGGPLADAIALAADLKIAIWCDDAYGRQRARGRGVPAFSLLDVLTVLIDRNERTESSRVLRRLACQYVVDLPLDGSDAAAVAEDTHWRIGPVHALLSRPGWWRHHGQAWPQAWYLVARAARRHSDAALASMTKAALTGALQAATPGLRTQRYQELVVIALRACHAVGQSAPQGLLPDLAELVGQNCAVAPASVLRALVSDLNQQSVADAVTVAQRLLPGVPLS</sequence>
<feature type="domain" description="DUF4365" evidence="1">
    <location>
        <begin position="10"/>
        <end position="144"/>
    </location>
</feature>
<gene>
    <name evidence="2" type="ORF">OIE14_09745</name>
</gene>
<keyword evidence="3" id="KW-1185">Reference proteome</keyword>
<dbReference type="Proteomes" id="UP001334804">
    <property type="component" value="Chromosome"/>
</dbReference>
<proteinExistence type="predicted"/>
<dbReference type="Gene3D" id="1.25.40.10">
    <property type="entry name" value="Tetratricopeptide repeat domain"/>
    <property type="match status" value="1"/>
</dbReference>
<dbReference type="InterPro" id="IPR025375">
    <property type="entry name" value="DUF4365"/>
</dbReference>
<dbReference type="InterPro" id="IPR011990">
    <property type="entry name" value="TPR-like_helical_dom_sf"/>
</dbReference>
<dbReference type="RefSeq" id="WP_326564422.1">
    <property type="nucleotide sequence ID" value="NZ_CP109071.1"/>
</dbReference>
<name>A0ABZ1EJ59_9ACTN</name>
<evidence type="ECO:0000259" key="1">
    <source>
        <dbReference type="Pfam" id="PF14280"/>
    </source>
</evidence>
<protein>
    <submittedName>
        <fullName evidence="2">DUF4365 domain-containing protein</fullName>
    </submittedName>
</protein>
<dbReference type="Pfam" id="PF14280">
    <property type="entry name" value="DUF4365"/>
    <property type="match status" value="1"/>
</dbReference>